<dbReference type="HAMAP" id="MF_00412">
    <property type="entry name" value="ProA"/>
    <property type="match status" value="1"/>
</dbReference>
<evidence type="ECO:0000256" key="1">
    <source>
        <dbReference type="ARBA" id="ARBA00004985"/>
    </source>
</evidence>
<keyword evidence="5" id="KW-0521">NADP</keyword>
<dbReference type="PROSITE" id="PS01223">
    <property type="entry name" value="PROA"/>
    <property type="match status" value="1"/>
</dbReference>
<dbReference type="SUPFAM" id="SSF53720">
    <property type="entry name" value="ALDH-like"/>
    <property type="match status" value="1"/>
</dbReference>
<evidence type="ECO:0000256" key="5">
    <source>
        <dbReference type="ARBA" id="ARBA00022857"/>
    </source>
</evidence>
<dbReference type="InterPro" id="IPR020593">
    <property type="entry name" value="G-glutamylP_reductase_CS"/>
</dbReference>
<dbReference type="PIRSF" id="PIRSF000151">
    <property type="entry name" value="GPR"/>
    <property type="match status" value="1"/>
</dbReference>
<feature type="domain" description="Aldehyde dehydrogenase" evidence="8">
    <location>
        <begin position="304"/>
        <end position="377"/>
    </location>
</feature>
<dbReference type="Gene3D" id="3.40.309.10">
    <property type="entry name" value="Aldehyde Dehydrogenase, Chain A, domain 2"/>
    <property type="match status" value="1"/>
</dbReference>
<dbReference type="InterPro" id="IPR016163">
    <property type="entry name" value="Ald_DH_C"/>
</dbReference>
<keyword evidence="3" id="KW-0028">Amino-acid biosynthesis</keyword>
<dbReference type="InterPro" id="IPR000965">
    <property type="entry name" value="GPR_dom"/>
</dbReference>
<evidence type="ECO:0000313" key="9">
    <source>
        <dbReference type="EMBL" id="SVA79079.1"/>
    </source>
</evidence>
<dbReference type="InterPro" id="IPR016162">
    <property type="entry name" value="Ald_DH_N"/>
</dbReference>
<gene>
    <name evidence="9" type="ORF">METZ01_LOCUS131933</name>
</gene>
<dbReference type="InterPro" id="IPR015590">
    <property type="entry name" value="Aldehyde_DH_dom"/>
</dbReference>
<dbReference type="EMBL" id="UINC01018763">
    <property type="protein sequence ID" value="SVA79079.1"/>
    <property type="molecule type" value="Genomic_DNA"/>
</dbReference>
<comment type="pathway">
    <text evidence="1">Amino-acid biosynthesis; L-proline biosynthesis; L-glutamate 5-semialdehyde from L-glutamate: step 2/2.</text>
</comment>
<dbReference type="AlphaFoldDB" id="A0A381YQ27"/>
<evidence type="ECO:0000256" key="3">
    <source>
        <dbReference type="ARBA" id="ARBA00022605"/>
    </source>
</evidence>
<dbReference type="PANTHER" id="PTHR11063:SF8">
    <property type="entry name" value="DELTA-1-PYRROLINE-5-CARBOXYLATE SYNTHASE"/>
    <property type="match status" value="1"/>
</dbReference>
<dbReference type="InterPro" id="IPR016161">
    <property type="entry name" value="Ald_DH/histidinol_DH"/>
</dbReference>
<keyword evidence="4" id="KW-0641">Proline biosynthesis</keyword>
<dbReference type="Gene3D" id="3.40.605.10">
    <property type="entry name" value="Aldehyde Dehydrogenase, Chain A, domain 1"/>
    <property type="match status" value="1"/>
</dbReference>
<dbReference type="GO" id="GO:0050661">
    <property type="term" value="F:NADP binding"/>
    <property type="evidence" value="ECO:0007669"/>
    <property type="project" value="InterPro"/>
</dbReference>
<evidence type="ECO:0000259" key="8">
    <source>
        <dbReference type="Pfam" id="PF00171"/>
    </source>
</evidence>
<dbReference type="NCBIfam" id="TIGR00407">
    <property type="entry name" value="proA"/>
    <property type="match status" value="1"/>
</dbReference>
<name>A0A381YQ27_9ZZZZ</name>
<sequence length="412" mass="46293">MNLIGQKAKNAVINKIDSKTKNKVLQKYISLIENNKNSIIRANKKDIKFALKKKLKNNLIDRLRLNYTKLNSVKNAINNIINLKDPIDNILEKWKRPNGLIIKRVSIPIGVIGVIYESRPNVTSDVSSLCFKSGNAVILRGGSEALNTNKILATLFRKALILNKVDPNYVQFINNPNRKFVDYMLSKMNNQIDVIIPRGGKNLVKKVQDISNVPIIGHLEGICHTFVDQQANLKMATDIIYNAKLRNTSICGATETILLHKKIVRKYCNPILKKLEENNCKIIGDKYLKKFYKGKIILATQKDWSKEYLSAIVSVKCVKNLDEAIRHINKYGTMHTDCIITKNNQTAKKFIKNVKSSIAMHNASTQFADGGEFGFGGEVGISTSNLPPRGPVGLGQLISYKYEIIGKGQTRK</sequence>
<dbReference type="PANTHER" id="PTHR11063">
    <property type="entry name" value="GLUTAMATE SEMIALDEHYDE DEHYDROGENASE"/>
    <property type="match status" value="1"/>
</dbReference>
<evidence type="ECO:0000256" key="2">
    <source>
        <dbReference type="ARBA" id="ARBA00013002"/>
    </source>
</evidence>
<dbReference type="CDD" id="cd07079">
    <property type="entry name" value="ALDH_F18-19_ProA-GPR"/>
    <property type="match status" value="1"/>
</dbReference>
<evidence type="ECO:0000256" key="4">
    <source>
        <dbReference type="ARBA" id="ARBA00022650"/>
    </source>
</evidence>
<evidence type="ECO:0000256" key="7">
    <source>
        <dbReference type="ARBA" id="ARBA00049024"/>
    </source>
</evidence>
<keyword evidence="6" id="KW-0560">Oxidoreductase</keyword>
<dbReference type="UniPathway" id="UPA00098">
    <property type="reaction ID" value="UER00360"/>
</dbReference>
<dbReference type="GO" id="GO:0004350">
    <property type="term" value="F:glutamate-5-semialdehyde dehydrogenase activity"/>
    <property type="evidence" value="ECO:0007669"/>
    <property type="project" value="UniProtKB-EC"/>
</dbReference>
<evidence type="ECO:0000256" key="6">
    <source>
        <dbReference type="ARBA" id="ARBA00023002"/>
    </source>
</evidence>
<reference evidence="9" key="1">
    <citation type="submission" date="2018-05" db="EMBL/GenBank/DDBJ databases">
        <authorList>
            <person name="Lanie J.A."/>
            <person name="Ng W.-L."/>
            <person name="Kazmierczak K.M."/>
            <person name="Andrzejewski T.M."/>
            <person name="Davidsen T.M."/>
            <person name="Wayne K.J."/>
            <person name="Tettelin H."/>
            <person name="Glass J.I."/>
            <person name="Rusch D."/>
            <person name="Podicherti R."/>
            <person name="Tsui H.-C.T."/>
            <person name="Winkler M.E."/>
        </authorList>
    </citation>
    <scope>NUCLEOTIDE SEQUENCE</scope>
</reference>
<dbReference type="Pfam" id="PF00171">
    <property type="entry name" value="Aldedh"/>
    <property type="match status" value="2"/>
</dbReference>
<protein>
    <recommendedName>
        <fullName evidence="2">glutamate-5-semialdehyde dehydrogenase</fullName>
        <ecNumber evidence="2">1.2.1.41</ecNumber>
    </recommendedName>
</protein>
<dbReference type="NCBIfam" id="NF001221">
    <property type="entry name" value="PRK00197.1"/>
    <property type="match status" value="1"/>
</dbReference>
<dbReference type="EC" id="1.2.1.41" evidence="2"/>
<dbReference type="GO" id="GO:0055129">
    <property type="term" value="P:L-proline biosynthetic process"/>
    <property type="evidence" value="ECO:0007669"/>
    <property type="project" value="UniProtKB-UniPathway"/>
</dbReference>
<proteinExistence type="inferred from homology"/>
<organism evidence="9">
    <name type="scientific">marine metagenome</name>
    <dbReference type="NCBI Taxonomy" id="408172"/>
    <lineage>
        <taxon>unclassified sequences</taxon>
        <taxon>metagenomes</taxon>
        <taxon>ecological metagenomes</taxon>
    </lineage>
</organism>
<comment type="catalytic activity">
    <reaction evidence="7">
        <text>L-glutamate 5-semialdehyde + phosphate + NADP(+) = L-glutamyl 5-phosphate + NADPH + H(+)</text>
        <dbReference type="Rhea" id="RHEA:19541"/>
        <dbReference type="ChEBI" id="CHEBI:15378"/>
        <dbReference type="ChEBI" id="CHEBI:43474"/>
        <dbReference type="ChEBI" id="CHEBI:57783"/>
        <dbReference type="ChEBI" id="CHEBI:58066"/>
        <dbReference type="ChEBI" id="CHEBI:58274"/>
        <dbReference type="ChEBI" id="CHEBI:58349"/>
        <dbReference type="EC" id="1.2.1.41"/>
    </reaction>
</comment>
<accession>A0A381YQ27</accession>
<feature type="domain" description="Aldehyde dehydrogenase" evidence="8">
    <location>
        <begin position="12"/>
        <end position="300"/>
    </location>
</feature>
<dbReference type="InterPro" id="IPR012134">
    <property type="entry name" value="Glu-5-SA_DH"/>
</dbReference>